<dbReference type="Pfam" id="PF01909">
    <property type="entry name" value="NTP_transf_2"/>
    <property type="match status" value="1"/>
</dbReference>
<dbReference type="EnsemblBacteria" id="ABL78699">
    <property type="protein sequence ID" value="ABL78699"/>
    <property type="gene ID" value="Tpen_1301"/>
</dbReference>
<dbReference type="GeneID" id="4600655"/>
<dbReference type="SUPFAM" id="SSF81301">
    <property type="entry name" value="Nucleotidyltransferase"/>
    <property type="match status" value="1"/>
</dbReference>
<dbReference type="Proteomes" id="UP000000641">
    <property type="component" value="Chromosome"/>
</dbReference>
<protein>
    <submittedName>
        <fullName evidence="2">DNA polymerase, beta domain protein region</fullName>
    </submittedName>
</protein>
<dbReference type="KEGG" id="tpe:Tpen_1301"/>
<dbReference type="InterPro" id="IPR002934">
    <property type="entry name" value="Polymerase_NTP_transf_dom"/>
</dbReference>
<dbReference type="OrthoDB" id="40412at2157"/>
<dbReference type="STRING" id="368408.Tpen_1301"/>
<dbReference type="EMBL" id="CP000505">
    <property type="protein sequence ID" value="ABL78699.1"/>
    <property type="molecule type" value="Genomic_DNA"/>
</dbReference>
<accession>A1RZR9</accession>
<evidence type="ECO:0000259" key="1">
    <source>
        <dbReference type="Pfam" id="PF01909"/>
    </source>
</evidence>
<dbReference type="PANTHER" id="PTHR37030">
    <property type="entry name" value="NUCLEOTIDYLTRANSFERASE"/>
    <property type="match status" value="1"/>
</dbReference>
<dbReference type="GO" id="GO:0016779">
    <property type="term" value="F:nucleotidyltransferase activity"/>
    <property type="evidence" value="ECO:0007669"/>
    <property type="project" value="InterPro"/>
</dbReference>
<sequence length="103" mass="11729">MSRGSALRFLRDYRAVAGLVKEVARRFDPEARVFVFGSAVRGDYTAASDIDVLVVTSAVDRKYDLMVEVYRSTEAPVELHVASPEQFEKWYKRFIPPSELVEV</sequence>
<reference evidence="3" key="1">
    <citation type="journal article" date="2008" name="J. Bacteriol.">
        <title>Genome sequence of Thermofilum pendens reveals an exceptional loss of biosynthetic pathways without genome reduction.</title>
        <authorList>
            <person name="Anderson I."/>
            <person name="Rodriguez J."/>
            <person name="Susanti D."/>
            <person name="Porat I."/>
            <person name="Reich C."/>
            <person name="Ulrich L.E."/>
            <person name="Elkins J.G."/>
            <person name="Mavromatis K."/>
            <person name="Lykidis A."/>
            <person name="Kim E."/>
            <person name="Thompson L.S."/>
            <person name="Nolan M."/>
            <person name="Land M."/>
            <person name="Copeland A."/>
            <person name="Lapidus A."/>
            <person name="Lucas S."/>
            <person name="Detter C."/>
            <person name="Zhulin I.B."/>
            <person name="Olsen G.J."/>
            <person name="Whitman W."/>
            <person name="Mukhopadhyay B."/>
            <person name="Bristow J."/>
            <person name="Kyrpides N."/>
        </authorList>
    </citation>
    <scope>NUCLEOTIDE SEQUENCE [LARGE SCALE GENOMIC DNA]</scope>
    <source>
        <strain evidence="3">DSM 2475 / Hrk 5</strain>
    </source>
</reference>
<evidence type="ECO:0000313" key="2">
    <source>
        <dbReference type="EMBL" id="ABL78699.1"/>
    </source>
</evidence>
<proteinExistence type="predicted"/>
<dbReference type="eggNOG" id="arCOG01205">
    <property type="taxonomic scope" value="Archaea"/>
</dbReference>
<dbReference type="AlphaFoldDB" id="A1RZR9"/>
<dbReference type="RefSeq" id="WP_011752964.1">
    <property type="nucleotide sequence ID" value="NC_008698.1"/>
</dbReference>
<dbReference type="PANTHER" id="PTHR37030:SF3">
    <property type="entry name" value="POLYMERASE NUCLEOTIDYL TRANSFERASE DOMAIN-CONTAINING PROTEIN"/>
    <property type="match status" value="1"/>
</dbReference>
<evidence type="ECO:0000313" key="3">
    <source>
        <dbReference type="Proteomes" id="UP000000641"/>
    </source>
</evidence>
<dbReference type="Gene3D" id="3.30.460.10">
    <property type="entry name" value="Beta Polymerase, domain 2"/>
    <property type="match status" value="1"/>
</dbReference>
<dbReference type="HOGENOM" id="CLU_159724_0_0_2"/>
<dbReference type="InterPro" id="IPR043519">
    <property type="entry name" value="NT_sf"/>
</dbReference>
<dbReference type="CDD" id="cd05403">
    <property type="entry name" value="NT_KNTase_like"/>
    <property type="match status" value="1"/>
</dbReference>
<organism evidence="2 3">
    <name type="scientific">Thermofilum pendens (strain DSM 2475 / Hrk 5)</name>
    <dbReference type="NCBI Taxonomy" id="368408"/>
    <lineage>
        <taxon>Archaea</taxon>
        <taxon>Thermoproteota</taxon>
        <taxon>Thermoprotei</taxon>
        <taxon>Thermofilales</taxon>
        <taxon>Thermofilaceae</taxon>
        <taxon>Thermofilum</taxon>
    </lineage>
</organism>
<feature type="domain" description="Polymerase nucleotidyl transferase" evidence="1">
    <location>
        <begin position="19"/>
        <end position="95"/>
    </location>
</feature>
<name>A1RZR9_THEPD</name>
<gene>
    <name evidence="2" type="ordered locus">Tpen_1301</name>
</gene>
<keyword evidence="3" id="KW-1185">Reference proteome</keyword>